<dbReference type="HOGENOM" id="CLU_3113491_0_0_9"/>
<gene>
    <name evidence="1" type="ordered locus">Acin_1247</name>
</gene>
<dbReference type="InParanoid" id="G4Q8N9"/>
<organism evidence="1 2">
    <name type="scientific">Acidaminococcus intestini (strain RyC-MR95)</name>
    <dbReference type="NCBI Taxonomy" id="568816"/>
    <lineage>
        <taxon>Bacteria</taxon>
        <taxon>Bacillati</taxon>
        <taxon>Bacillota</taxon>
        <taxon>Negativicutes</taxon>
        <taxon>Acidaminococcales</taxon>
        <taxon>Acidaminococcaceae</taxon>
        <taxon>Acidaminococcus</taxon>
    </lineage>
</organism>
<dbReference type="PATRIC" id="fig|568816.4.peg.1203"/>
<evidence type="ECO:0000313" key="2">
    <source>
        <dbReference type="Proteomes" id="UP000007093"/>
    </source>
</evidence>
<proteinExistence type="predicted"/>
<accession>G4Q8N9</accession>
<dbReference type="EMBL" id="CP003058">
    <property type="protein sequence ID" value="AEQ22472.1"/>
    <property type="molecule type" value="Genomic_DNA"/>
</dbReference>
<dbReference type="STRING" id="568816.Acin_1247"/>
<evidence type="ECO:0000313" key="1">
    <source>
        <dbReference type="EMBL" id="AEQ22472.1"/>
    </source>
</evidence>
<keyword evidence="2" id="KW-1185">Reference proteome</keyword>
<reference evidence="1 2" key="1">
    <citation type="journal article" date="2011" name="J. Bacteriol.">
        <title>Complete genome sequence of Acidaminococcus intestini RYC-MR95, a Gram-negative bacterium from the phylum Firmicutes.</title>
        <authorList>
            <person name="D'Auria G."/>
            <person name="Galan J.C."/>
            <person name="Rodriguez-Alcayna M."/>
            <person name="Moya A."/>
            <person name="Baquero F."/>
            <person name="Latorre A."/>
        </authorList>
    </citation>
    <scope>NUCLEOTIDE SEQUENCE [LARGE SCALE GENOMIC DNA]</scope>
    <source>
        <strain evidence="1 2">RyC-MR95</strain>
    </source>
</reference>
<name>G4Q8N9_ACIIR</name>
<sequence length="50" mass="6109">MRHSGTQEWQLHRYNYQTGKDETYPRRFDMRMFATEKAKELNRAAKEAET</sequence>
<dbReference type="KEGG" id="ain:Acin_1247"/>
<protein>
    <submittedName>
        <fullName evidence="1">Uncharacterized protein</fullName>
    </submittedName>
</protein>
<dbReference type="AlphaFoldDB" id="G4Q8N9"/>
<dbReference type="Proteomes" id="UP000007093">
    <property type="component" value="Chromosome"/>
</dbReference>